<dbReference type="EC" id="1.1.1.79" evidence="6"/>
<keyword evidence="6" id="KW-0670">Pyruvate</keyword>
<accession>A0A5C6BB86</accession>
<dbReference type="InterPro" id="IPR029752">
    <property type="entry name" value="D-isomer_DH_CS1"/>
</dbReference>
<dbReference type="GO" id="GO:0016618">
    <property type="term" value="F:hydroxypyruvate reductase [NAD(P)H] activity"/>
    <property type="evidence" value="ECO:0007669"/>
    <property type="project" value="TreeGrafter"/>
</dbReference>
<dbReference type="GO" id="GO:0051287">
    <property type="term" value="F:NAD binding"/>
    <property type="evidence" value="ECO:0007669"/>
    <property type="project" value="InterPro"/>
</dbReference>
<feature type="domain" description="D-isomer specific 2-hydroxyacid dehydrogenase NAD-binding" evidence="5">
    <location>
        <begin position="103"/>
        <end position="281"/>
    </location>
</feature>
<dbReference type="SUPFAM" id="SSF51735">
    <property type="entry name" value="NAD(P)-binding Rossmann-fold domains"/>
    <property type="match status" value="1"/>
</dbReference>
<dbReference type="InterPro" id="IPR029753">
    <property type="entry name" value="D-isomer_DH_CS"/>
</dbReference>
<dbReference type="InterPro" id="IPR006140">
    <property type="entry name" value="D-isomer_DH_NAD-bd"/>
</dbReference>
<dbReference type="Gene3D" id="3.40.50.720">
    <property type="entry name" value="NAD(P)-binding Rossmann-like Domain"/>
    <property type="match status" value="2"/>
</dbReference>
<dbReference type="GO" id="GO:0005829">
    <property type="term" value="C:cytosol"/>
    <property type="evidence" value="ECO:0007669"/>
    <property type="project" value="TreeGrafter"/>
</dbReference>
<dbReference type="Pfam" id="PF02826">
    <property type="entry name" value="2-Hacid_dh_C"/>
    <property type="match status" value="1"/>
</dbReference>
<sequence length="315" mass="33639">MTQIPIMGDGLPQPLLEMLGAEFEVLAWDDAPDSPALARAEAIIAYGHPQVDGPMLDRAPQLKVISNHGVGVDHIDVAAALQRGIPVGNTPGCLDAATADMTMALMLATARNVVVGDQYAHSPEFLHYDPAILIGQEVTGSKLGIVGMGRIGKQVAKRAAGFDMQIIYHNRHRDSSAESDYKAEYRSLDDLLAESDFVALNCPLTPETTGLISGPQFAMMKSSAILINMARGPVVDPAALYTALSTGQIAAAGIDVTDPEPLPRGHELLALENLIITPHLGSASNRTRERMLRMTVENLHAGLQGKPLPYSVEQN</sequence>
<dbReference type="AlphaFoldDB" id="A0A5C6BB86"/>
<dbReference type="InterPro" id="IPR006139">
    <property type="entry name" value="D-isomer_2_OHA_DH_cat_dom"/>
</dbReference>
<organism evidence="6 7">
    <name type="scientific">Symmachiella macrocystis</name>
    <dbReference type="NCBI Taxonomy" id="2527985"/>
    <lineage>
        <taxon>Bacteria</taxon>
        <taxon>Pseudomonadati</taxon>
        <taxon>Planctomycetota</taxon>
        <taxon>Planctomycetia</taxon>
        <taxon>Planctomycetales</taxon>
        <taxon>Planctomycetaceae</taxon>
        <taxon>Symmachiella</taxon>
    </lineage>
</organism>
<dbReference type="InterPro" id="IPR036291">
    <property type="entry name" value="NAD(P)-bd_dom_sf"/>
</dbReference>
<dbReference type="PANTHER" id="PTHR10996">
    <property type="entry name" value="2-HYDROXYACID DEHYDROGENASE-RELATED"/>
    <property type="match status" value="1"/>
</dbReference>
<keyword evidence="7" id="KW-1185">Reference proteome</keyword>
<dbReference type="Pfam" id="PF00389">
    <property type="entry name" value="2-Hacid_dh"/>
    <property type="match status" value="1"/>
</dbReference>
<evidence type="ECO:0000256" key="3">
    <source>
        <dbReference type="RuleBase" id="RU003719"/>
    </source>
</evidence>
<evidence type="ECO:0000256" key="2">
    <source>
        <dbReference type="ARBA" id="ARBA00023002"/>
    </source>
</evidence>
<dbReference type="GO" id="GO:0030267">
    <property type="term" value="F:glyoxylate reductase (NADPH) activity"/>
    <property type="evidence" value="ECO:0007669"/>
    <property type="project" value="UniProtKB-EC"/>
</dbReference>
<gene>
    <name evidence="6" type="primary">ghrB_3</name>
    <name evidence="6" type="ORF">CA54_44900</name>
</gene>
<dbReference type="FunFam" id="3.40.50.720:FF:000462">
    <property type="entry name" value="Glyoxylate reductase (NADP+)"/>
    <property type="match status" value="1"/>
</dbReference>
<dbReference type="PROSITE" id="PS00065">
    <property type="entry name" value="D_2_HYDROXYACID_DH_1"/>
    <property type="match status" value="1"/>
</dbReference>
<dbReference type="Proteomes" id="UP000320735">
    <property type="component" value="Unassembled WGS sequence"/>
</dbReference>
<feature type="domain" description="D-isomer specific 2-hydroxyacid dehydrogenase catalytic" evidence="4">
    <location>
        <begin position="24"/>
        <end position="312"/>
    </location>
</feature>
<dbReference type="RefSeq" id="WP_231963150.1">
    <property type="nucleotide sequence ID" value="NZ_SJPP01000002.1"/>
</dbReference>
<evidence type="ECO:0000313" key="6">
    <source>
        <dbReference type="EMBL" id="TWU09250.1"/>
    </source>
</evidence>
<evidence type="ECO:0000259" key="5">
    <source>
        <dbReference type="Pfam" id="PF02826"/>
    </source>
</evidence>
<dbReference type="CDD" id="cd05301">
    <property type="entry name" value="GDH"/>
    <property type="match status" value="1"/>
</dbReference>
<dbReference type="InterPro" id="IPR050223">
    <property type="entry name" value="D-isomer_2-hydroxyacid_DH"/>
</dbReference>
<comment type="caution">
    <text evidence="6">The sequence shown here is derived from an EMBL/GenBank/DDBJ whole genome shotgun (WGS) entry which is preliminary data.</text>
</comment>
<comment type="similarity">
    <text evidence="1 3">Belongs to the D-isomer specific 2-hydroxyacid dehydrogenase family.</text>
</comment>
<name>A0A5C6BB86_9PLAN</name>
<evidence type="ECO:0000313" key="7">
    <source>
        <dbReference type="Proteomes" id="UP000320735"/>
    </source>
</evidence>
<dbReference type="SUPFAM" id="SSF52283">
    <property type="entry name" value="Formate/glycerate dehydrogenase catalytic domain-like"/>
    <property type="match status" value="1"/>
</dbReference>
<protein>
    <submittedName>
        <fullName evidence="6">Glyoxylate/hydroxypyruvate reductase B</fullName>
        <ecNumber evidence="6">1.1.1.79</ecNumber>
    </submittedName>
</protein>
<reference evidence="6 7" key="1">
    <citation type="submission" date="2019-02" db="EMBL/GenBank/DDBJ databases">
        <title>Deep-cultivation of Planctomycetes and their phenomic and genomic characterization uncovers novel biology.</title>
        <authorList>
            <person name="Wiegand S."/>
            <person name="Jogler M."/>
            <person name="Boedeker C."/>
            <person name="Pinto D."/>
            <person name="Vollmers J."/>
            <person name="Rivas-Marin E."/>
            <person name="Kohn T."/>
            <person name="Peeters S.H."/>
            <person name="Heuer A."/>
            <person name="Rast P."/>
            <person name="Oberbeckmann S."/>
            <person name="Bunk B."/>
            <person name="Jeske O."/>
            <person name="Meyerdierks A."/>
            <person name="Storesund J.E."/>
            <person name="Kallscheuer N."/>
            <person name="Luecker S."/>
            <person name="Lage O.M."/>
            <person name="Pohl T."/>
            <person name="Merkel B.J."/>
            <person name="Hornburger P."/>
            <person name="Mueller R.-W."/>
            <person name="Bruemmer F."/>
            <person name="Labrenz M."/>
            <person name="Spormann A.M."/>
            <person name="Op Den Camp H."/>
            <person name="Overmann J."/>
            <person name="Amann R."/>
            <person name="Jetten M.S.M."/>
            <person name="Mascher T."/>
            <person name="Medema M.H."/>
            <person name="Devos D.P."/>
            <person name="Kaster A.-K."/>
            <person name="Ovreas L."/>
            <person name="Rohde M."/>
            <person name="Galperin M.Y."/>
            <person name="Jogler C."/>
        </authorList>
    </citation>
    <scope>NUCLEOTIDE SEQUENCE [LARGE SCALE GENOMIC DNA]</scope>
    <source>
        <strain evidence="6 7">CA54</strain>
    </source>
</reference>
<dbReference type="PANTHER" id="PTHR10996:SF257">
    <property type="entry name" value="GLYOXYLATE REDUCTASE 1"/>
    <property type="match status" value="1"/>
</dbReference>
<keyword evidence="2 3" id="KW-0560">Oxidoreductase</keyword>
<dbReference type="PROSITE" id="PS00670">
    <property type="entry name" value="D_2_HYDROXYACID_DH_2"/>
    <property type="match status" value="1"/>
</dbReference>
<dbReference type="EMBL" id="SJPP01000002">
    <property type="protein sequence ID" value="TWU09250.1"/>
    <property type="molecule type" value="Genomic_DNA"/>
</dbReference>
<dbReference type="PROSITE" id="PS00671">
    <property type="entry name" value="D_2_HYDROXYACID_DH_3"/>
    <property type="match status" value="1"/>
</dbReference>
<proteinExistence type="inferred from homology"/>
<evidence type="ECO:0000256" key="1">
    <source>
        <dbReference type="ARBA" id="ARBA00005854"/>
    </source>
</evidence>
<evidence type="ECO:0000259" key="4">
    <source>
        <dbReference type="Pfam" id="PF00389"/>
    </source>
</evidence>